<evidence type="ECO:0000313" key="2">
    <source>
        <dbReference type="Proteomes" id="UP001141434"/>
    </source>
</evidence>
<reference evidence="1" key="2">
    <citation type="journal article" date="2023" name="IMA Fungus">
        <title>Comparative genomic study of the Penicillium genus elucidates a diverse pangenome and 15 lateral gene transfer events.</title>
        <authorList>
            <person name="Petersen C."/>
            <person name="Sorensen T."/>
            <person name="Nielsen M.R."/>
            <person name="Sondergaard T.E."/>
            <person name="Sorensen J.L."/>
            <person name="Fitzpatrick D.A."/>
            <person name="Frisvad J.C."/>
            <person name="Nielsen K.L."/>
        </authorList>
    </citation>
    <scope>NUCLEOTIDE SEQUENCE</scope>
    <source>
        <strain evidence="1">IBT 34128</strain>
    </source>
</reference>
<evidence type="ECO:0000313" key="1">
    <source>
        <dbReference type="EMBL" id="KAJ5091324.1"/>
    </source>
</evidence>
<dbReference type="GeneID" id="81395891"/>
<keyword evidence="2" id="KW-1185">Reference proteome</keyword>
<sequence>MPRAYSLIDGLVCAPWLDSFVPRTTPFKHITMFGIWTHTFAFFFQVPSLFKIRPPNSEKPDDVECCRGSVNGKPPGTADDTHATSITKSPGAMSIEIDAPVPYEPPLGEILSEGSTSCIVNVAIGVVIKCPRSSWWHSETAADKWFVRDVKRSFEVEEQLLQILGLHPRIIKTSEIDRN</sequence>
<proteinExistence type="predicted"/>
<name>A0A9W9F0E2_9EURO</name>
<dbReference type="Proteomes" id="UP001141434">
    <property type="component" value="Unassembled WGS sequence"/>
</dbReference>
<organism evidence="1 2">
    <name type="scientific">Penicillium alfredii</name>
    <dbReference type="NCBI Taxonomy" id="1506179"/>
    <lineage>
        <taxon>Eukaryota</taxon>
        <taxon>Fungi</taxon>
        <taxon>Dikarya</taxon>
        <taxon>Ascomycota</taxon>
        <taxon>Pezizomycotina</taxon>
        <taxon>Eurotiomycetes</taxon>
        <taxon>Eurotiomycetidae</taxon>
        <taxon>Eurotiales</taxon>
        <taxon>Aspergillaceae</taxon>
        <taxon>Penicillium</taxon>
    </lineage>
</organism>
<dbReference type="EMBL" id="JAPMSZ010000009">
    <property type="protein sequence ID" value="KAJ5091324.1"/>
    <property type="molecule type" value="Genomic_DNA"/>
</dbReference>
<comment type="caution">
    <text evidence="1">The sequence shown here is derived from an EMBL/GenBank/DDBJ whole genome shotgun (WGS) entry which is preliminary data.</text>
</comment>
<dbReference type="OrthoDB" id="1668230at2759"/>
<dbReference type="AlphaFoldDB" id="A0A9W9F0E2"/>
<gene>
    <name evidence="1" type="ORF">NUU61_006194</name>
</gene>
<dbReference type="RefSeq" id="XP_056509522.1">
    <property type="nucleotide sequence ID" value="XM_056656722.1"/>
</dbReference>
<accession>A0A9W9F0E2</accession>
<reference evidence="1" key="1">
    <citation type="submission" date="2022-11" db="EMBL/GenBank/DDBJ databases">
        <authorList>
            <person name="Petersen C."/>
        </authorList>
    </citation>
    <scope>NUCLEOTIDE SEQUENCE</scope>
    <source>
        <strain evidence="1">IBT 34128</strain>
    </source>
</reference>
<protein>
    <submittedName>
        <fullName evidence="1">Uncharacterized protein</fullName>
    </submittedName>
</protein>